<dbReference type="OrthoDB" id="9804504at2"/>
<dbReference type="eggNOG" id="COG0050">
    <property type="taxonomic scope" value="Bacteria"/>
</dbReference>
<dbReference type="AlphaFoldDB" id="S5LYI8"/>
<evidence type="ECO:0000313" key="13">
    <source>
        <dbReference type="EMBL" id="AGR41631.1"/>
    </source>
</evidence>
<dbReference type="PANTHER" id="PTHR43721:SF22">
    <property type="entry name" value="ELONGATION FACTOR TU, MITOCHONDRIAL"/>
    <property type="match status" value="1"/>
</dbReference>
<dbReference type="FunFam" id="2.40.30.10:FF:000001">
    <property type="entry name" value="Elongation factor Tu"/>
    <property type="match status" value="1"/>
</dbReference>
<dbReference type="PRINTS" id="PR00315">
    <property type="entry name" value="ELONGATNFCT"/>
</dbReference>
<dbReference type="InterPro" id="IPR005225">
    <property type="entry name" value="Small_GTP-bd"/>
</dbReference>
<dbReference type="PROSITE" id="PS51722">
    <property type="entry name" value="G_TR_2"/>
    <property type="match status" value="1"/>
</dbReference>
<dbReference type="InterPro" id="IPR004161">
    <property type="entry name" value="EFTu-like_2"/>
</dbReference>
<dbReference type="InterPro" id="IPR004160">
    <property type="entry name" value="Transl_elong_EFTu/EF1A_C"/>
</dbReference>
<dbReference type="EC" id="3.6.5.3" evidence="11"/>
<evidence type="ECO:0000313" key="14">
    <source>
        <dbReference type="Proteomes" id="UP000014984"/>
    </source>
</evidence>
<dbReference type="Pfam" id="PF03143">
    <property type="entry name" value="GTP_EFTU_D3"/>
    <property type="match status" value="1"/>
</dbReference>
<keyword evidence="9 11" id="KW-0342">GTP-binding</keyword>
<comment type="catalytic activity">
    <reaction evidence="11">
        <text>GTP + H2O = GDP + phosphate + H(+)</text>
        <dbReference type="Rhea" id="RHEA:19669"/>
        <dbReference type="ChEBI" id="CHEBI:15377"/>
        <dbReference type="ChEBI" id="CHEBI:15378"/>
        <dbReference type="ChEBI" id="CHEBI:37565"/>
        <dbReference type="ChEBI" id="CHEBI:43474"/>
        <dbReference type="ChEBI" id="CHEBI:58189"/>
        <dbReference type="EC" id="3.6.5.3"/>
    </reaction>
</comment>
<dbReference type="InterPro" id="IPR009001">
    <property type="entry name" value="Transl_elong_EF1A/Init_IF2_C"/>
</dbReference>
<organism evidence="13 14">
    <name type="scientific">Spiroplasma taiwanense CT-1</name>
    <dbReference type="NCBI Taxonomy" id="1276220"/>
    <lineage>
        <taxon>Bacteria</taxon>
        <taxon>Bacillati</taxon>
        <taxon>Mycoplasmatota</taxon>
        <taxon>Mollicutes</taxon>
        <taxon>Entomoplasmatales</taxon>
        <taxon>Spiroplasmataceae</taxon>
        <taxon>Spiroplasma</taxon>
    </lineage>
</organism>
<evidence type="ECO:0000256" key="2">
    <source>
        <dbReference type="ARBA" id="ARBA00022490"/>
    </source>
</evidence>
<keyword evidence="4 11" id="KW-0547">Nucleotide-binding</keyword>
<dbReference type="Gene3D" id="2.40.30.10">
    <property type="entry name" value="Translation factors"/>
    <property type="match status" value="2"/>
</dbReference>
<feature type="binding site" evidence="11">
    <location>
        <begin position="19"/>
        <end position="26"/>
    </location>
    <ligand>
        <name>GTP</name>
        <dbReference type="ChEBI" id="CHEBI:37565"/>
    </ligand>
</feature>
<dbReference type="SUPFAM" id="SSF50447">
    <property type="entry name" value="Translation proteins"/>
    <property type="match status" value="1"/>
</dbReference>
<dbReference type="InterPro" id="IPR050055">
    <property type="entry name" value="EF-Tu_GTPase"/>
</dbReference>
<keyword evidence="8 11" id="KW-0648">Protein biosynthesis</keyword>
<evidence type="ECO:0000256" key="11">
    <source>
        <dbReference type="HAMAP-Rule" id="MF_00118"/>
    </source>
</evidence>
<dbReference type="NCBIfam" id="NF009372">
    <property type="entry name" value="PRK12735.1"/>
    <property type="match status" value="1"/>
</dbReference>
<evidence type="ECO:0000256" key="8">
    <source>
        <dbReference type="ARBA" id="ARBA00022917"/>
    </source>
</evidence>
<dbReference type="Pfam" id="PF03144">
    <property type="entry name" value="GTP_EFTU_D2"/>
    <property type="match status" value="1"/>
</dbReference>
<dbReference type="SUPFAM" id="SSF50465">
    <property type="entry name" value="EF-Tu/eEF-1alpha/eIF2-gamma C-terminal domain"/>
    <property type="match status" value="1"/>
</dbReference>
<evidence type="ECO:0000256" key="9">
    <source>
        <dbReference type="ARBA" id="ARBA00023134"/>
    </source>
</evidence>
<evidence type="ECO:0000256" key="7">
    <source>
        <dbReference type="ARBA" id="ARBA00022842"/>
    </source>
</evidence>
<dbReference type="GO" id="GO:0005829">
    <property type="term" value="C:cytosol"/>
    <property type="evidence" value="ECO:0007669"/>
    <property type="project" value="TreeGrafter"/>
</dbReference>
<dbReference type="NCBIfam" id="NF000766">
    <property type="entry name" value="PRK00049.1"/>
    <property type="match status" value="1"/>
</dbReference>
<dbReference type="HOGENOM" id="CLU_007265_0_1_14"/>
<dbReference type="CDD" id="cd03697">
    <property type="entry name" value="EFTU_II"/>
    <property type="match status" value="1"/>
</dbReference>
<dbReference type="SUPFAM" id="SSF52540">
    <property type="entry name" value="P-loop containing nucleoside triphosphate hydrolases"/>
    <property type="match status" value="1"/>
</dbReference>
<keyword evidence="5 11" id="KW-0251">Elongation factor</keyword>
<dbReference type="InterPro" id="IPR004541">
    <property type="entry name" value="Transl_elong_EFTu/EF1A_bac/org"/>
</dbReference>
<comment type="subunit">
    <text evidence="11">Monomer.</text>
</comment>
<dbReference type="NCBIfam" id="TIGR00231">
    <property type="entry name" value="small_GTP"/>
    <property type="match status" value="1"/>
</dbReference>
<feature type="binding site" evidence="11">
    <location>
        <begin position="136"/>
        <end position="139"/>
    </location>
    <ligand>
        <name>GTP</name>
        <dbReference type="ChEBI" id="CHEBI:37565"/>
    </ligand>
</feature>
<evidence type="ECO:0000256" key="5">
    <source>
        <dbReference type="ARBA" id="ARBA00022768"/>
    </source>
</evidence>
<feature type="binding site" evidence="11">
    <location>
        <begin position="81"/>
        <end position="85"/>
    </location>
    <ligand>
        <name>GTP</name>
        <dbReference type="ChEBI" id="CHEBI:37565"/>
    </ligand>
</feature>
<dbReference type="Proteomes" id="UP000014984">
    <property type="component" value="Chromosome"/>
</dbReference>
<dbReference type="GO" id="GO:0003746">
    <property type="term" value="F:translation elongation factor activity"/>
    <property type="evidence" value="ECO:0007669"/>
    <property type="project" value="UniProtKB-UniRule"/>
</dbReference>
<dbReference type="STRING" id="1276220.STAIW_v1c10480"/>
<dbReference type="HAMAP" id="MF_00118_B">
    <property type="entry name" value="EF_Tu_B"/>
    <property type="match status" value="1"/>
</dbReference>
<reference evidence="13 14" key="1">
    <citation type="journal article" date="2013" name="Genome Biol. Evol.">
        <title>Comparison of metabolic capacities and inference of gene content evolution in mosquito-associated Spiroplasma diminutum and S. taiwanense.</title>
        <authorList>
            <person name="Lo W.S."/>
            <person name="Ku C."/>
            <person name="Chen L.L."/>
            <person name="Chang T.H."/>
            <person name="Kuo C.H."/>
        </authorList>
    </citation>
    <scope>NUCLEOTIDE SEQUENCE [LARGE SCALE GENOMIC DNA]</scope>
    <source>
        <strain evidence="13">CT-1</strain>
    </source>
</reference>
<dbReference type="FunFam" id="3.40.50.300:FF:000003">
    <property type="entry name" value="Elongation factor Tu"/>
    <property type="match status" value="1"/>
</dbReference>
<dbReference type="GO" id="GO:0003924">
    <property type="term" value="F:GTPase activity"/>
    <property type="evidence" value="ECO:0007669"/>
    <property type="project" value="UniProtKB-UniRule"/>
</dbReference>
<dbReference type="InterPro" id="IPR031157">
    <property type="entry name" value="G_TR_CS"/>
</dbReference>
<evidence type="ECO:0000259" key="12">
    <source>
        <dbReference type="PROSITE" id="PS51722"/>
    </source>
</evidence>
<comment type="similarity">
    <text evidence="1 11">Belongs to the TRAFAC class translation factor GTPase superfamily. Classic translation factor GTPase family. EF-Tu/EF-1A subfamily.</text>
</comment>
<dbReference type="CDD" id="cd01884">
    <property type="entry name" value="EF_Tu"/>
    <property type="match status" value="1"/>
</dbReference>
<feature type="domain" description="Tr-type G" evidence="12">
    <location>
        <begin position="10"/>
        <end position="204"/>
    </location>
</feature>
<dbReference type="InterPro" id="IPR033720">
    <property type="entry name" value="EFTU_2"/>
</dbReference>
<dbReference type="PANTHER" id="PTHR43721">
    <property type="entry name" value="ELONGATION FACTOR TU-RELATED"/>
    <property type="match status" value="1"/>
</dbReference>
<dbReference type="GO" id="GO:0000287">
    <property type="term" value="F:magnesium ion binding"/>
    <property type="evidence" value="ECO:0007669"/>
    <property type="project" value="UniProtKB-UniRule"/>
</dbReference>
<accession>S5LYI8</accession>
<comment type="subcellular location">
    <subcellularLocation>
        <location evidence="11">Cytoplasm</location>
    </subcellularLocation>
</comment>
<dbReference type="KEGG" id="stai:STAIW_v1c10480"/>
<dbReference type="Pfam" id="PF00009">
    <property type="entry name" value="GTP_EFTU"/>
    <property type="match status" value="1"/>
</dbReference>
<feature type="binding site" evidence="11">
    <location>
        <position position="26"/>
    </location>
    <ligand>
        <name>Mg(2+)</name>
        <dbReference type="ChEBI" id="CHEBI:18420"/>
    </ligand>
</feature>
<keyword evidence="3 11" id="KW-0479">Metal-binding</keyword>
<keyword evidence="7 11" id="KW-0460">Magnesium</keyword>
<evidence type="ECO:0000256" key="10">
    <source>
        <dbReference type="ARBA" id="ARBA00029554"/>
    </source>
</evidence>
<dbReference type="NCBIfam" id="NF009373">
    <property type="entry name" value="PRK12736.1"/>
    <property type="match status" value="1"/>
</dbReference>
<evidence type="ECO:0000256" key="4">
    <source>
        <dbReference type="ARBA" id="ARBA00022741"/>
    </source>
</evidence>
<dbReference type="InterPro" id="IPR027417">
    <property type="entry name" value="P-loop_NTPase"/>
</dbReference>
<dbReference type="InterPro" id="IPR009000">
    <property type="entry name" value="Transl_B-barrel_sf"/>
</dbReference>
<evidence type="ECO:0000256" key="6">
    <source>
        <dbReference type="ARBA" id="ARBA00022801"/>
    </source>
</evidence>
<sequence length="395" mass="42969">MAKEAFDRSLPHVNIGTIGHVDHGKTTLTAAITKVLAAKGGAEFKDYANIDNAPEERERGITINTSHVEYKTENRHYAHVDCPGHADYVKNMITGAAQMDGAILVVAATDGPMPQTREHILLSRQVGVPAITVFLNKCDMVDDEELIDLVEMEVRDLLSAYDFDGDGAPVIRGSALGALNGDAKWVEKVEELMAAVDAYIPTPARDTDKTFLMPVEDVFTITGRGTVATGRVERGIVKVNEEVEIVGLVEDSKKVVVTGLEMFRKLLDQAQAGDNVGALLRGVDRNDIERGQVLAKPGTIKPHTKLNASVYALTQEEGGRHKPFFNKYRPQFYFRTTDVTGEVHLPTGIDMVLPGDNVELVIELIKPIAVEQGTKFSIREGGRTIGAGTVVSIVD</sequence>
<dbReference type="InterPro" id="IPR041709">
    <property type="entry name" value="EF-Tu_GTP-bd"/>
</dbReference>
<dbReference type="PROSITE" id="PS00301">
    <property type="entry name" value="G_TR_1"/>
    <property type="match status" value="1"/>
</dbReference>
<dbReference type="CDD" id="cd03707">
    <property type="entry name" value="EFTU_III"/>
    <property type="match status" value="1"/>
</dbReference>
<comment type="function">
    <text evidence="11">GTP hydrolase that promotes the GTP-dependent binding of aminoacyl-tRNA to the A-site of ribosomes during protein biosynthesis.</text>
</comment>
<proteinExistence type="inferred from homology"/>
<dbReference type="RefSeq" id="WP_020834770.1">
    <property type="nucleotide sequence ID" value="NC_021846.1"/>
</dbReference>
<dbReference type="PATRIC" id="fig|1276220.3.peg.1065"/>
<dbReference type="GO" id="GO:0005525">
    <property type="term" value="F:GTP binding"/>
    <property type="evidence" value="ECO:0007669"/>
    <property type="project" value="UniProtKB-UniRule"/>
</dbReference>
<dbReference type="NCBIfam" id="TIGR00485">
    <property type="entry name" value="EF-Tu"/>
    <property type="match status" value="1"/>
</dbReference>
<keyword evidence="2 11" id="KW-0963">Cytoplasm</keyword>
<keyword evidence="6 11" id="KW-0378">Hydrolase</keyword>
<dbReference type="Gene3D" id="3.40.50.300">
    <property type="entry name" value="P-loop containing nucleotide triphosphate hydrolases"/>
    <property type="match status" value="1"/>
</dbReference>
<evidence type="ECO:0000256" key="1">
    <source>
        <dbReference type="ARBA" id="ARBA00007249"/>
    </source>
</evidence>
<keyword evidence="14" id="KW-1185">Reference proteome</keyword>
<dbReference type="InterPro" id="IPR000795">
    <property type="entry name" value="T_Tr_GTP-bd_dom"/>
</dbReference>
<gene>
    <name evidence="13" type="primary">tufA</name>
    <name evidence="11" type="synonym">tuf</name>
    <name evidence="13" type="ORF">STAIW_v1c10480</name>
</gene>
<protein>
    <recommendedName>
        <fullName evidence="10 11">Elongation factor Tu</fullName>
        <shortName evidence="11">EF-Tu</shortName>
        <ecNumber evidence="11">3.6.5.3</ecNumber>
    </recommendedName>
</protein>
<name>S5LYI8_9MOLU</name>
<evidence type="ECO:0000256" key="3">
    <source>
        <dbReference type="ARBA" id="ARBA00022723"/>
    </source>
</evidence>
<dbReference type="EMBL" id="CP005074">
    <property type="protein sequence ID" value="AGR41631.1"/>
    <property type="molecule type" value="Genomic_DNA"/>
</dbReference>